<dbReference type="Gene3D" id="3.30.9.10">
    <property type="entry name" value="D-Amino Acid Oxidase, subunit A, domain 2"/>
    <property type="match status" value="1"/>
</dbReference>
<dbReference type="Gene3D" id="3.50.50.60">
    <property type="entry name" value="FAD/NAD(P)-binding domain"/>
    <property type="match status" value="1"/>
</dbReference>
<comment type="caution">
    <text evidence="2">The sequence shown here is derived from an EMBL/GenBank/DDBJ whole genome shotgun (WGS) entry which is preliminary data.</text>
</comment>
<dbReference type="GO" id="GO:0042147">
    <property type="term" value="P:retrograde transport, endosome to Golgi"/>
    <property type="evidence" value="ECO:0007669"/>
    <property type="project" value="TreeGrafter"/>
</dbReference>
<dbReference type="PANTHER" id="PTHR13847">
    <property type="entry name" value="SARCOSINE DEHYDROGENASE-RELATED"/>
    <property type="match status" value="1"/>
</dbReference>
<protein>
    <submittedName>
        <fullName evidence="2">FAD dependent oxidoreductase</fullName>
    </submittedName>
</protein>
<keyword evidence="3" id="KW-1185">Reference proteome</keyword>
<sequence>MATESPSTVILGAGIIGVSTAYYLSQTGNTTPGSIHLVDPANDLFHCASGFAAGFLAADWFAPSVASLGTLSFRLHKELADAHNGRKTWGYSSSTGISYSQDIQDSEAAVGGSGEDWLRDGTSRAHAAGVRDGGASTGPIWLKKSAGASMEVISQHSSTAQIDPLRLCRFLLAECVRRGVKVHQPARALSISQDESGRFNGIRISQHGTETEIPCTRLIISSGAWAPRTFSALFPKATTRIPIAPLAGHSLLVRNPFFKASDAEEKCHAVFATDTLGFSPEYFSRTEGEVYLAGLNSTTILLPETAQDVRASPEAIQKLKDCAATMMGRVNEKEVEILRESLCFRPVTSSGRPIIARVPDNVLGSGLRTKGGSEGGVFIVAGHGAWGISHSLGTGLCVSELVEGRETSASLSALVLPG</sequence>
<dbReference type="GO" id="GO:0005770">
    <property type="term" value="C:late endosome"/>
    <property type="evidence" value="ECO:0007669"/>
    <property type="project" value="TreeGrafter"/>
</dbReference>
<proteinExistence type="predicted"/>
<evidence type="ECO:0000313" key="2">
    <source>
        <dbReference type="EMBL" id="KAH7138934.1"/>
    </source>
</evidence>
<evidence type="ECO:0000259" key="1">
    <source>
        <dbReference type="Pfam" id="PF01266"/>
    </source>
</evidence>
<dbReference type="InterPro" id="IPR036188">
    <property type="entry name" value="FAD/NAD-bd_sf"/>
</dbReference>
<dbReference type="Proteomes" id="UP000700596">
    <property type="component" value="Unassembled WGS sequence"/>
</dbReference>
<feature type="domain" description="FAD dependent oxidoreductase" evidence="1">
    <location>
        <begin position="9"/>
        <end position="401"/>
    </location>
</feature>
<dbReference type="OrthoDB" id="498204at2759"/>
<organism evidence="2 3">
    <name type="scientific">Dendryphion nanum</name>
    <dbReference type="NCBI Taxonomy" id="256645"/>
    <lineage>
        <taxon>Eukaryota</taxon>
        <taxon>Fungi</taxon>
        <taxon>Dikarya</taxon>
        <taxon>Ascomycota</taxon>
        <taxon>Pezizomycotina</taxon>
        <taxon>Dothideomycetes</taxon>
        <taxon>Pleosporomycetidae</taxon>
        <taxon>Pleosporales</taxon>
        <taxon>Torulaceae</taxon>
        <taxon>Dendryphion</taxon>
    </lineage>
</organism>
<gene>
    <name evidence="2" type="ORF">B0J11DRAFT_515670</name>
</gene>
<dbReference type="PANTHER" id="PTHR13847:SF185">
    <property type="entry name" value="FAD DEPENDENT OXIDOREDUCTASE SUPERFAMILY (AFU_ORTHOLOGUE AFUA_3G02360)"/>
    <property type="match status" value="1"/>
</dbReference>
<dbReference type="Pfam" id="PF01266">
    <property type="entry name" value="DAO"/>
    <property type="match status" value="1"/>
</dbReference>
<accession>A0A9P9J2G4</accession>
<dbReference type="InterPro" id="IPR006076">
    <property type="entry name" value="FAD-dep_OxRdtase"/>
</dbReference>
<dbReference type="GO" id="GO:0005829">
    <property type="term" value="C:cytosol"/>
    <property type="evidence" value="ECO:0007669"/>
    <property type="project" value="GOC"/>
</dbReference>
<evidence type="ECO:0000313" key="3">
    <source>
        <dbReference type="Proteomes" id="UP000700596"/>
    </source>
</evidence>
<dbReference type="AlphaFoldDB" id="A0A9P9J2G4"/>
<name>A0A9P9J2G4_9PLEO</name>
<dbReference type="EMBL" id="JAGMWT010000001">
    <property type="protein sequence ID" value="KAH7138934.1"/>
    <property type="molecule type" value="Genomic_DNA"/>
</dbReference>
<dbReference type="SUPFAM" id="SSF51905">
    <property type="entry name" value="FAD/NAD(P)-binding domain"/>
    <property type="match status" value="1"/>
</dbReference>
<reference evidence="2" key="1">
    <citation type="journal article" date="2021" name="Nat. Commun.">
        <title>Genetic determinants of endophytism in the Arabidopsis root mycobiome.</title>
        <authorList>
            <person name="Mesny F."/>
            <person name="Miyauchi S."/>
            <person name="Thiergart T."/>
            <person name="Pickel B."/>
            <person name="Atanasova L."/>
            <person name="Karlsson M."/>
            <person name="Huettel B."/>
            <person name="Barry K.W."/>
            <person name="Haridas S."/>
            <person name="Chen C."/>
            <person name="Bauer D."/>
            <person name="Andreopoulos W."/>
            <person name="Pangilinan J."/>
            <person name="LaButti K."/>
            <person name="Riley R."/>
            <person name="Lipzen A."/>
            <person name="Clum A."/>
            <person name="Drula E."/>
            <person name="Henrissat B."/>
            <person name="Kohler A."/>
            <person name="Grigoriev I.V."/>
            <person name="Martin F.M."/>
            <person name="Hacquard S."/>
        </authorList>
    </citation>
    <scope>NUCLEOTIDE SEQUENCE</scope>
    <source>
        <strain evidence="2">MPI-CAGE-CH-0243</strain>
    </source>
</reference>